<dbReference type="RefSeq" id="WP_180047714.1">
    <property type="nucleotide sequence ID" value="NZ_CP048659.1"/>
</dbReference>
<dbReference type="EMBL" id="CP048659">
    <property type="protein sequence ID" value="QOW47006.1"/>
    <property type="molecule type" value="Genomic_DNA"/>
</dbReference>
<keyword evidence="2" id="KW-1185">Reference proteome</keyword>
<protein>
    <submittedName>
        <fullName evidence="1">Uncharacterized protein</fullName>
    </submittedName>
</protein>
<dbReference type="Proteomes" id="UP000593966">
    <property type="component" value="Chromosome"/>
</dbReference>
<evidence type="ECO:0000313" key="1">
    <source>
        <dbReference type="EMBL" id="QOW47006.1"/>
    </source>
</evidence>
<evidence type="ECO:0000313" key="2">
    <source>
        <dbReference type="Proteomes" id="UP000593966"/>
    </source>
</evidence>
<name>A0A7S6VY33_9GAMM</name>
<proteinExistence type="predicted"/>
<sequence length="132" mass="15054">MKPQDIIFDENLMLSDVKIAEQKEPFILALSDGLSLAEEIVSNDFKNKIITFINSSSKWFEIAKDRVFKDTGDTKGLRLITLYVLSEQSADYIIFGLEFSLDFEREHGRGLQINAETYEILDYGTADISFSL</sequence>
<reference evidence="1 2" key="1">
    <citation type="submission" date="2020-02" db="EMBL/GenBank/DDBJ databases">
        <title>Tigecycline-resistant Acinetobacter species from pigs and migratory birds.</title>
        <authorList>
            <person name="Chen C."/>
            <person name="Sun J."/>
            <person name="Liao X.-P."/>
            <person name="Liu Y.-H."/>
        </authorList>
    </citation>
    <scope>NUCLEOTIDE SEQUENCE [LARGE SCALE GENOMIC DNA]</scope>
    <source>
        <strain evidence="1 2">YH12207_T</strain>
    </source>
</reference>
<organism evidence="1 2">
    <name type="scientific">Acinetobacter piscicola</name>
    <dbReference type="NCBI Taxonomy" id="2006115"/>
    <lineage>
        <taxon>Bacteria</taxon>
        <taxon>Pseudomonadati</taxon>
        <taxon>Pseudomonadota</taxon>
        <taxon>Gammaproteobacteria</taxon>
        <taxon>Moraxellales</taxon>
        <taxon>Moraxellaceae</taxon>
        <taxon>Acinetobacter</taxon>
    </lineage>
</organism>
<accession>A0A7S6VY33</accession>
<gene>
    <name evidence="1" type="ORF">G0028_14550</name>
</gene>
<dbReference type="AlphaFoldDB" id="A0A7S6VY33"/>